<proteinExistence type="predicted"/>
<comment type="caution">
    <text evidence="1">The sequence shown here is derived from an EMBL/GenBank/DDBJ whole genome shotgun (WGS) entry which is preliminary data.</text>
</comment>
<reference evidence="1 2" key="1">
    <citation type="submission" date="2017-02" db="EMBL/GenBank/DDBJ databases">
        <title>Natronthermophilus aegyptiacus gen. nov.,sp. nov., an aerobic, extremely halophilic alkalithermophilic archaeon isolated from the athalassohaline Wadi An Natrun, Egypt.</title>
        <authorList>
            <person name="Zhao B."/>
        </authorList>
    </citation>
    <scope>NUCLEOTIDE SEQUENCE [LARGE SCALE GENOMIC DNA]</scope>
    <source>
        <strain evidence="1 2">CGMCC 1.3597</strain>
    </source>
</reference>
<evidence type="ECO:0000313" key="2">
    <source>
        <dbReference type="Proteomes" id="UP000196084"/>
    </source>
</evidence>
<sequence length="92" mass="10905">MYICWLTTVRRWKSFSVNEFLKSCKRETVLWLQFPTVTEKVQSICIVEIFTPRISICYVFTHSVSFIGVVRWINNNIFNSTNVSNDILFFPT</sequence>
<name>A0A202E4Z8_9EURY</name>
<dbReference type="Proteomes" id="UP000196084">
    <property type="component" value="Unassembled WGS sequence"/>
</dbReference>
<accession>A0A202E4Z8</accession>
<evidence type="ECO:0000313" key="1">
    <source>
        <dbReference type="EMBL" id="OVE82970.1"/>
    </source>
</evidence>
<gene>
    <name evidence="1" type="ORF">B2G88_18455</name>
</gene>
<dbReference type="AlphaFoldDB" id="A0A202E4Z8"/>
<protein>
    <submittedName>
        <fullName evidence="1">Uncharacterized protein</fullName>
    </submittedName>
</protein>
<organism evidence="1 2">
    <name type="scientific">Natronolimnobius baerhuensis</name>
    <dbReference type="NCBI Taxonomy" id="253108"/>
    <lineage>
        <taxon>Archaea</taxon>
        <taxon>Methanobacteriati</taxon>
        <taxon>Methanobacteriota</taxon>
        <taxon>Stenosarchaea group</taxon>
        <taxon>Halobacteria</taxon>
        <taxon>Halobacteriales</taxon>
        <taxon>Natrialbaceae</taxon>
        <taxon>Natronolimnobius</taxon>
    </lineage>
</organism>
<keyword evidence="2" id="KW-1185">Reference proteome</keyword>
<dbReference type="EMBL" id="MWPH01000005">
    <property type="protein sequence ID" value="OVE82970.1"/>
    <property type="molecule type" value="Genomic_DNA"/>
</dbReference>